<protein>
    <submittedName>
        <fullName evidence="1">Uncharacterized protein</fullName>
    </submittedName>
</protein>
<evidence type="ECO:0000313" key="2">
    <source>
        <dbReference type="Proteomes" id="UP000824115"/>
    </source>
</evidence>
<dbReference type="EMBL" id="DXAW01000064">
    <property type="protein sequence ID" value="HIZ85501.1"/>
    <property type="molecule type" value="Genomic_DNA"/>
</dbReference>
<reference evidence="1" key="1">
    <citation type="journal article" date="2021" name="PeerJ">
        <title>Extensive microbial diversity within the chicken gut microbiome revealed by metagenomics and culture.</title>
        <authorList>
            <person name="Gilroy R."/>
            <person name="Ravi A."/>
            <person name="Getino M."/>
            <person name="Pursley I."/>
            <person name="Horton D.L."/>
            <person name="Alikhan N.F."/>
            <person name="Baker D."/>
            <person name="Gharbi K."/>
            <person name="Hall N."/>
            <person name="Watson M."/>
            <person name="Adriaenssens E.M."/>
            <person name="Foster-Nyarko E."/>
            <person name="Jarju S."/>
            <person name="Secka A."/>
            <person name="Antonio M."/>
            <person name="Oren A."/>
            <person name="Chaudhuri R.R."/>
            <person name="La Ragione R."/>
            <person name="Hildebrand F."/>
            <person name="Pallen M.J."/>
        </authorList>
    </citation>
    <scope>NUCLEOTIDE SEQUENCE</scope>
    <source>
        <strain evidence="1">Gambia16-554</strain>
    </source>
</reference>
<organism evidence="1 2">
    <name type="scientific">Candidatus Coprenecus stercoravium</name>
    <dbReference type="NCBI Taxonomy" id="2840735"/>
    <lineage>
        <taxon>Bacteria</taxon>
        <taxon>Pseudomonadati</taxon>
        <taxon>Bacteroidota</taxon>
        <taxon>Bacteroidia</taxon>
        <taxon>Bacteroidales</taxon>
        <taxon>Rikenellaceae</taxon>
        <taxon>Rikenellaceae incertae sedis</taxon>
        <taxon>Candidatus Coprenecus</taxon>
    </lineage>
</organism>
<dbReference type="AlphaFoldDB" id="A0A9D2GPX8"/>
<gene>
    <name evidence="1" type="ORF">IAC04_03325</name>
</gene>
<evidence type="ECO:0000313" key="1">
    <source>
        <dbReference type="EMBL" id="HIZ85501.1"/>
    </source>
</evidence>
<dbReference type="Proteomes" id="UP000824115">
    <property type="component" value="Unassembled WGS sequence"/>
</dbReference>
<comment type="caution">
    <text evidence="1">The sequence shown here is derived from an EMBL/GenBank/DDBJ whole genome shotgun (WGS) entry which is preliminary data.</text>
</comment>
<proteinExistence type="predicted"/>
<reference evidence="1" key="2">
    <citation type="submission" date="2021-04" db="EMBL/GenBank/DDBJ databases">
        <authorList>
            <person name="Gilroy R."/>
        </authorList>
    </citation>
    <scope>NUCLEOTIDE SEQUENCE</scope>
    <source>
        <strain evidence="1">Gambia16-554</strain>
    </source>
</reference>
<accession>A0A9D2GPX8</accession>
<sequence length="112" mass="12336">MEQTMKYRTLEQVRKAIADNDAVRLDASLAEDVRADLEKTALALRNIERELLGDTSGDIVERLKAAAAPVDRIAADVRAKVTAMNGPAKVLVHMKKVVSVIVQVLTEAGRWR</sequence>
<name>A0A9D2GPX8_9BACT</name>